<name>A0A4Y2MG48_ARAVE</name>
<accession>A0A4Y2MG48</accession>
<evidence type="ECO:0000313" key="2">
    <source>
        <dbReference type="Proteomes" id="UP000499080"/>
    </source>
</evidence>
<dbReference type="AlphaFoldDB" id="A0A4Y2MG48"/>
<gene>
    <name evidence="1" type="ORF">AVEN_206908_1</name>
</gene>
<dbReference type="Proteomes" id="UP000499080">
    <property type="component" value="Unassembled WGS sequence"/>
</dbReference>
<evidence type="ECO:0000313" key="1">
    <source>
        <dbReference type="EMBL" id="GBN24717.1"/>
    </source>
</evidence>
<keyword evidence="2" id="KW-1185">Reference proteome</keyword>
<reference evidence="1 2" key="1">
    <citation type="journal article" date="2019" name="Sci. Rep.">
        <title>Orb-weaving spider Araneus ventricosus genome elucidates the spidroin gene catalogue.</title>
        <authorList>
            <person name="Kono N."/>
            <person name="Nakamura H."/>
            <person name="Ohtoshi R."/>
            <person name="Moran D.A.P."/>
            <person name="Shinohara A."/>
            <person name="Yoshida Y."/>
            <person name="Fujiwara M."/>
            <person name="Mori M."/>
            <person name="Tomita M."/>
            <person name="Arakawa K."/>
        </authorList>
    </citation>
    <scope>NUCLEOTIDE SEQUENCE [LARGE SCALE GENOMIC DNA]</scope>
</reference>
<dbReference type="EMBL" id="BGPR01007158">
    <property type="protein sequence ID" value="GBN24717.1"/>
    <property type="molecule type" value="Genomic_DNA"/>
</dbReference>
<organism evidence="1 2">
    <name type="scientific">Araneus ventricosus</name>
    <name type="common">Orbweaver spider</name>
    <name type="synonym">Epeira ventricosa</name>
    <dbReference type="NCBI Taxonomy" id="182803"/>
    <lineage>
        <taxon>Eukaryota</taxon>
        <taxon>Metazoa</taxon>
        <taxon>Ecdysozoa</taxon>
        <taxon>Arthropoda</taxon>
        <taxon>Chelicerata</taxon>
        <taxon>Arachnida</taxon>
        <taxon>Araneae</taxon>
        <taxon>Araneomorphae</taxon>
        <taxon>Entelegynae</taxon>
        <taxon>Araneoidea</taxon>
        <taxon>Araneidae</taxon>
        <taxon>Araneus</taxon>
    </lineage>
</organism>
<comment type="caution">
    <text evidence="1">The sequence shown here is derived from an EMBL/GenBank/DDBJ whole genome shotgun (WGS) entry which is preliminary data.</text>
</comment>
<sequence length="105" mass="12176">MKVLKFTKFVETKPVQWSPLIKTANKGRYLSITVKHNNGATGSYMFCNLHAVTENRDSKASVSIMLHETVSCLCLLHFPAQKTTFNMKQETWIRNRIRRRSYSIP</sequence>
<protein>
    <submittedName>
        <fullName evidence="1">Uncharacterized protein</fullName>
    </submittedName>
</protein>
<proteinExistence type="predicted"/>